<accession>A0A6P8H7I8</accession>
<sequence>MMTCLKARSRKGRLQWTSHMLAVFLFIACGLVLKTLATSFIFTEDQVVYRSRHLLSSVEWEKCDFEIGNTRNYSDPGSWWTGNSAYGWLCLYVFGVLVIFIALAIVCDDFFVPSLEAISEKLDLSEDVAGATFMAAGSSAPELFTSVAGVTVDSDVGVGTVVGSAVFNLLVIIALTAAFSGQTLHLDWRPMLRDGIAYALSIVLFAVFSWDGVFKLYEALILLALYIFYIGVMKYNPQLMDLLAGIGPKGGQVSPHRAQASKLATTEVESLVTEPEVTILQGSHGTPAGKLPPLHKEGEAGERKHTSQHSIHGRQFEHVHKGELSSSFLHIPLRRSQHHDTPRLSISFPILRQSKSHNDLDQVHRRSSMHMHHPEHIRIKSVAQGQIQREIRRNTLMMQTHPLSQTTADLVIPLDANGNAAGISDKEPGPQPTEGQDVEGQKAGDDEEEEGRKMKVCPCLPAVSAETPEYPSDEGICLATIKFILSWILFVLSFPFVCLYTWTIPDCSKPHNRKYFLISFIMSIVWIAILSFAMVTLVGRSGCILSVDKFTMGLVVVAIGTSVPDALSSILVARDGYGDMAVSNAIGSNVFDINLGIGLPFVIKILIDGESIQMLSEIERDMFSSGEMILVPHAKFSFILLLILAIAISLVILFKFLLSKKLGISFVIMYCMFVAYAYIQDLYCNHDC</sequence>
<feature type="transmembrane region" description="Helical" evidence="18">
    <location>
        <begin position="515"/>
        <end position="538"/>
    </location>
</feature>
<keyword evidence="7 18" id="KW-0812">Transmembrane</keyword>
<dbReference type="AlphaFoldDB" id="A0A6P8H7I8"/>
<dbReference type="Proteomes" id="UP000515163">
    <property type="component" value="Unplaced"/>
</dbReference>
<dbReference type="GO" id="GO:0015293">
    <property type="term" value="F:symporter activity"/>
    <property type="evidence" value="ECO:0007669"/>
    <property type="project" value="UniProtKB-KW"/>
</dbReference>
<keyword evidence="9" id="KW-0106">Calcium</keyword>
<dbReference type="GO" id="GO:0005262">
    <property type="term" value="F:calcium channel activity"/>
    <property type="evidence" value="ECO:0007669"/>
    <property type="project" value="TreeGrafter"/>
</dbReference>
<comment type="similarity">
    <text evidence="2">Belongs to the Ca(2+):cation antiporter (CaCA) (TC 2.A.19) family. SLC24A subfamily.</text>
</comment>
<dbReference type="RefSeq" id="XP_031548697.1">
    <property type="nucleotide sequence ID" value="XM_031692837.1"/>
</dbReference>
<feature type="transmembrane region" description="Helical" evidence="18">
    <location>
        <begin position="550"/>
        <end position="573"/>
    </location>
</feature>
<evidence type="ECO:0000256" key="9">
    <source>
        <dbReference type="ARBA" id="ARBA00022837"/>
    </source>
</evidence>
<feature type="domain" description="Sodium/calcium exchanger membrane region" evidence="19">
    <location>
        <begin position="517"/>
        <end position="678"/>
    </location>
</feature>
<dbReference type="InterPro" id="IPR004837">
    <property type="entry name" value="NaCa_Exmemb"/>
</dbReference>
<evidence type="ECO:0000256" key="12">
    <source>
        <dbReference type="ARBA" id="ARBA00022989"/>
    </source>
</evidence>
<keyword evidence="11" id="KW-0630">Potassium</keyword>
<feature type="transmembrane region" description="Helical" evidence="18">
    <location>
        <begin position="85"/>
        <end position="107"/>
    </location>
</feature>
<feature type="transmembrane region" description="Helical" evidence="18">
    <location>
        <begin position="636"/>
        <end position="656"/>
    </location>
</feature>
<evidence type="ECO:0000256" key="8">
    <source>
        <dbReference type="ARBA" id="ARBA00022729"/>
    </source>
</evidence>
<dbReference type="GeneID" id="116286356"/>
<organism evidence="20 21">
    <name type="scientific">Actinia tenebrosa</name>
    <name type="common">Australian red waratah sea anemone</name>
    <dbReference type="NCBI Taxonomy" id="6105"/>
    <lineage>
        <taxon>Eukaryota</taxon>
        <taxon>Metazoa</taxon>
        <taxon>Cnidaria</taxon>
        <taxon>Anthozoa</taxon>
        <taxon>Hexacorallia</taxon>
        <taxon>Actiniaria</taxon>
        <taxon>Actiniidae</taxon>
        <taxon>Actinia</taxon>
    </lineage>
</organism>
<keyword evidence="20" id="KW-1185">Reference proteome</keyword>
<evidence type="ECO:0000313" key="21">
    <source>
        <dbReference type="RefSeq" id="XP_031548697.1"/>
    </source>
</evidence>
<keyword evidence="4" id="KW-0050">Antiport</keyword>
<evidence type="ECO:0000256" key="11">
    <source>
        <dbReference type="ARBA" id="ARBA00022958"/>
    </source>
</evidence>
<evidence type="ECO:0000256" key="13">
    <source>
        <dbReference type="ARBA" id="ARBA00023053"/>
    </source>
</evidence>
<dbReference type="KEGG" id="aten:116286356"/>
<evidence type="ECO:0000256" key="10">
    <source>
        <dbReference type="ARBA" id="ARBA00022847"/>
    </source>
</evidence>
<keyword evidence="14" id="KW-0406">Ion transport</keyword>
<dbReference type="NCBIfam" id="TIGR00367">
    <property type="entry name" value="calcium/sodium antiporter"/>
    <property type="match status" value="1"/>
</dbReference>
<keyword evidence="5" id="KW-0633">Potassium transport</keyword>
<feature type="transmembrane region" description="Helical" evidence="18">
    <location>
        <begin position="483"/>
        <end position="503"/>
    </location>
</feature>
<comment type="subcellular location">
    <subcellularLocation>
        <location evidence="1">Membrane</location>
        <topology evidence="1">Multi-pass membrane protein</topology>
    </subcellularLocation>
</comment>
<dbReference type="InterPro" id="IPR044880">
    <property type="entry name" value="NCX_ion-bd_dom_sf"/>
</dbReference>
<feature type="transmembrane region" description="Helical" evidence="18">
    <location>
        <begin position="662"/>
        <end position="679"/>
    </location>
</feature>
<name>A0A6P8H7I8_ACTTE</name>
<keyword evidence="6" id="KW-0109">Calcium transport</keyword>
<feature type="transmembrane region" description="Helical" evidence="18">
    <location>
        <begin position="593"/>
        <end position="615"/>
    </location>
</feature>
<protein>
    <submittedName>
        <fullName evidence="21">Sodium/potassium/calcium exchanger 3-like</fullName>
    </submittedName>
</protein>
<feature type="transmembrane region" description="Helical" evidence="18">
    <location>
        <begin position="156"/>
        <end position="179"/>
    </location>
</feature>
<keyword evidence="8" id="KW-0732">Signal</keyword>
<evidence type="ECO:0000256" key="4">
    <source>
        <dbReference type="ARBA" id="ARBA00022449"/>
    </source>
</evidence>
<dbReference type="GO" id="GO:0005886">
    <property type="term" value="C:plasma membrane"/>
    <property type="evidence" value="ECO:0007669"/>
    <property type="project" value="TreeGrafter"/>
</dbReference>
<evidence type="ECO:0000313" key="20">
    <source>
        <dbReference type="Proteomes" id="UP000515163"/>
    </source>
</evidence>
<evidence type="ECO:0000256" key="5">
    <source>
        <dbReference type="ARBA" id="ARBA00022538"/>
    </source>
</evidence>
<feature type="domain" description="Sodium/calcium exchanger membrane region" evidence="19">
    <location>
        <begin position="93"/>
        <end position="232"/>
    </location>
</feature>
<dbReference type="GO" id="GO:0006874">
    <property type="term" value="P:intracellular calcium ion homeostasis"/>
    <property type="evidence" value="ECO:0007669"/>
    <property type="project" value="TreeGrafter"/>
</dbReference>
<keyword evidence="13" id="KW-0915">Sodium</keyword>
<feature type="transmembrane region" description="Helical" evidence="18">
    <location>
        <begin position="191"/>
        <end position="210"/>
    </location>
</feature>
<keyword evidence="12 18" id="KW-1133">Transmembrane helix</keyword>
<evidence type="ECO:0000256" key="17">
    <source>
        <dbReference type="SAM" id="MobiDB-lite"/>
    </source>
</evidence>
<dbReference type="PANTHER" id="PTHR10846">
    <property type="entry name" value="SODIUM/POTASSIUM/CALCIUM EXCHANGER"/>
    <property type="match status" value="1"/>
</dbReference>
<evidence type="ECO:0000256" key="7">
    <source>
        <dbReference type="ARBA" id="ARBA00022692"/>
    </source>
</evidence>
<evidence type="ECO:0000256" key="1">
    <source>
        <dbReference type="ARBA" id="ARBA00004141"/>
    </source>
</evidence>
<feature type="compositionally biased region" description="Basic and acidic residues" evidence="17">
    <location>
        <begin position="294"/>
        <end position="305"/>
    </location>
</feature>
<evidence type="ECO:0000256" key="16">
    <source>
        <dbReference type="ARBA" id="ARBA00023201"/>
    </source>
</evidence>
<dbReference type="PANTHER" id="PTHR10846:SF8">
    <property type="entry name" value="INNER MEMBRANE PROTEIN YRBG"/>
    <property type="match status" value="1"/>
</dbReference>
<evidence type="ECO:0000256" key="3">
    <source>
        <dbReference type="ARBA" id="ARBA00022448"/>
    </source>
</evidence>
<dbReference type="Pfam" id="PF01699">
    <property type="entry name" value="Na_Ca_ex"/>
    <property type="match status" value="2"/>
</dbReference>
<dbReference type="OrthoDB" id="2127281at2759"/>
<evidence type="ECO:0000256" key="2">
    <source>
        <dbReference type="ARBA" id="ARBA00005364"/>
    </source>
</evidence>
<keyword evidence="15 18" id="KW-0472">Membrane</keyword>
<keyword evidence="3" id="KW-0813">Transport</keyword>
<evidence type="ECO:0000256" key="6">
    <source>
        <dbReference type="ARBA" id="ARBA00022568"/>
    </source>
</evidence>
<dbReference type="InterPro" id="IPR004481">
    <property type="entry name" value="K/Na/Ca-exchanger"/>
</dbReference>
<proteinExistence type="inferred from homology"/>
<dbReference type="GO" id="GO:0008273">
    <property type="term" value="F:calcium, potassium:sodium antiporter activity"/>
    <property type="evidence" value="ECO:0007669"/>
    <property type="project" value="TreeGrafter"/>
</dbReference>
<keyword evidence="10" id="KW-0769">Symport</keyword>
<evidence type="ECO:0000256" key="18">
    <source>
        <dbReference type="SAM" id="Phobius"/>
    </source>
</evidence>
<dbReference type="Gene3D" id="1.20.1420.30">
    <property type="entry name" value="NCX, central ion-binding region"/>
    <property type="match status" value="2"/>
</dbReference>
<evidence type="ECO:0000256" key="14">
    <source>
        <dbReference type="ARBA" id="ARBA00023065"/>
    </source>
</evidence>
<evidence type="ECO:0000259" key="19">
    <source>
        <dbReference type="Pfam" id="PF01699"/>
    </source>
</evidence>
<keyword evidence="16" id="KW-0739">Sodium transport</keyword>
<reference evidence="21" key="1">
    <citation type="submission" date="2025-08" db="UniProtKB">
        <authorList>
            <consortium name="RefSeq"/>
        </authorList>
    </citation>
    <scope>IDENTIFICATION</scope>
    <source>
        <tissue evidence="21">Tentacle</tissue>
    </source>
</reference>
<dbReference type="PROSITE" id="PS51257">
    <property type="entry name" value="PROKAR_LIPOPROTEIN"/>
    <property type="match status" value="1"/>
</dbReference>
<feature type="transmembrane region" description="Helical" evidence="18">
    <location>
        <begin position="216"/>
        <end position="232"/>
    </location>
</feature>
<evidence type="ECO:0000256" key="15">
    <source>
        <dbReference type="ARBA" id="ARBA00023136"/>
    </source>
</evidence>
<gene>
    <name evidence="21" type="primary">LOC116286356</name>
</gene>
<feature type="region of interest" description="Disordered" evidence="17">
    <location>
        <begin position="282"/>
        <end position="309"/>
    </location>
</feature>
<dbReference type="InParanoid" id="A0A6P8H7I8"/>
<feature type="region of interest" description="Disordered" evidence="17">
    <location>
        <begin position="418"/>
        <end position="451"/>
    </location>
</feature>
<dbReference type="FunFam" id="1.20.1420.30:FF:000009">
    <property type="entry name" value="sodium/potassium/calcium exchanger 5 isoform X2"/>
    <property type="match status" value="1"/>
</dbReference>